<reference evidence="2" key="1">
    <citation type="submission" date="2020-12" db="EMBL/GenBank/DDBJ databases">
        <authorList>
            <person name="Iha C."/>
        </authorList>
    </citation>
    <scope>NUCLEOTIDE SEQUENCE</scope>
</reference>
<accession>A0A8S1J953</accession>
<keyword evidence="3" id="KW-1185">Reference proteome</keyword>
<dbReference type="AlphaFoldDB" id="A0A8S1J953"/>
<comment type="caution">
    <text evidence="2">The sequence shown here is derived from an EMBL/GenBank/DDBJ whole genome shotgun (WGS) entry which is preliminary data.</text>
</comment>
<organism evidence="2 3">
    <name type="scientific">Ostreobium quekettii</name>
    <dbReference type="NCBI Taxonomy" id="121088"/>
    <lineage>
        <taxon>Eukaryota</taxon>
        <taxon>Viridiplantae</taxon>
        <taxon>Chlorophyta</taxon>
        <taxon>core chlorophytes</taxon>
        <taxon>Ulvophyceae</taxon>
        <taxon>TCBD clade</taxon>
        <taxon>Bryopsidales</taxon>
        <taxon>Ostreobineae</taxon>
        <taxon>Ostreobiaceae</taxon>
        <taxon>Ostreobium</taxon>
    </lineage>
</organism>
<gene>
    <name evidence="2" type="ORF">OSTQU699_LOCUS8008</name>
</gene>
<name>A0A8S1J953_9CHLO</name>
<dbReference type="Proteomes" id="UP000708148">
    <property type="component" value="Unassembled WGS sequence"/>
</dbReference>
<evidence type="ECO:0000313" key="2">
    <source>
        <dbReference type="EMBL" id="CAD7702651.1"/>
    </source>
</evidence>
<keyword evidence="1" id="KW-0812">Transmembrane</keyword>
<keyword evidence="1" id="KW-0472">Membrane</keyword>
<keyword evidence="1" id="KW-1133">Transmembrane helix</keyword>
<evidence type="ECO:0000256" key="1">
    <source>
        <dbReference type="SAM" id="Phobius"/>
    </source>
</evidence>
<sequence>MSRASYRWLMGLLSQHCCGYSPGQCTLQRAVSCCCQPQRAAAGCPLSYACVLRSLRRVSSLRPNIRLFPVILLLTGCGSHVFVMSADFLLALQFRRQSEAERTTCEGP</sequence>
<protein>
    <submittedName>
        <fullName evidence="2">Uncharacterized protein</fullName>
    </submittedName>
</protein>
<evidence type="ECO:0000313" key="3">
    <source>
        <dbReference type="Proteomes" id="UP000708148"/>
    </source>
</evidence>
<dbReference type="EMBL" id="CAJHUC010001901">
    <property type="protein sequence ID" value="CAD7702651.1"/>
    <property type="molecule type" value="Genomic_DNA"/>
</dbReference>
<proteinExistence type="predicted"/>
<feature type="transmembrane region" description="Helical" evidence="1">
    <location>
        <begin position="67"/>
        <end position="92"/>
    </location>
</feature>